<reference evidence="3 4" key="1">
    <citation type="submission" date="2021-03" db="EMBL/GenBank/DDBJ databases">
        <title>Human Oral Microbial Genomes.</title>
        <authorList>
            <person name="Johnston C.D."/>
            <person name="Chen T."/>
            <person name="Dewhirst F.E."/>
        </authorList>
    </citation>
    <scope>NUCLEOTIDE SEQUENCE [LARGE SCALE GENOMIC DNA]</scope>
    <source>
        <strain evidence="3 4">DSMZ 100122</strain>
    </source>
</reference>
<dbReference type="PANTHER" id="PTHR23088:SF27">
    <property type="entry name" value="DEAMINATED GLUTATHIONE AMIDASE"/>
    <property type="match status" value="1"/>
</dbReference>
<gene>
    <name evidence="3" type="ORF">J5A65_11660</name>
</gene>
<dbReference type="SUPFAM" id="SSF56317">
    <property type="entry name" value="Carbon-nitrogen hydrolase"/>
    <property type="match status" value="1"/>
</dbReference>
<dbReference type="PROSITE" id="PS01227">
    <property type="entry name" value="UPF0012"/>
    <property type="match status" value="1"/>
</dbReference>
<dbReference type="InterPro" id="IPR003010">
    <property type="entry name" value="C-N_Hydrolase"/>
</dbReference>
<dbReference type="PANTHER" id="PTHR23088">
    <property type="entry name" value="NITRILASE-RELATED"/>
    <property type="match status" value="1"/>
</dbReference>
<protein>
    <submittedName>
        <fullName evidence="3">Carbon-nitrogen hydrolase family protein</fullName>
    </submittedName>
</protein>
<dbReference type="Proteomes" id="UP000678513">
    <property type="component" value="Chromosome"/>
</dbReference>
<dbReference type="CDD" id="cd07581">
    <property type="entry name" value="nitrilase_3"/>
    <property type="match status" value="1"/>
</dbReference>
<keyword evidence="3" id="KW-0378">Hydrolase</keyword>
<evidence type="ECO:0000313" key="4">
    <source>
        <dbReference type="Proteomes" id="UP000678513"/>
    </source>
</evidence>
<comment type="similarity">
    <text evidence="1">Belongs to the carbon-nitrogen hydrolase superfamily. NIT1/NIT2 family.</text>
</comment>
<dbReference type="PROSITE" id="PS50263">
    <property type="entry name" value="CN_HYDROLASE"/>
    <property type="match status" value="1"/>
</dbReference>
<dbReference type="RefSeq" id="WP_212322136.1">
    <property type="nucleotide sequence ID" value="NZ_AP024463.1"/>
</dbReference>
<dbReference type="EMBL" id="CP072384">
    <property type="protein sequence ID" value="QUC07578.1"/>
    <property type="molecule type" value="Genomic_DNA"/>
</dbReference>
<proteinExistence type="inferred from homology"/>
<evidence type="ECO:0000256" key="1">
    <source>
        <dbReference type="ARBA" id="ARBA00010613"/>
    </source>
</evidence>
<keyword evidence="4" id="KW-1185">Reference proteome</keyword>
<accession>A0ABX7Y3V1</accession>
<feature type="domain" description="CN hydrolase" evidence="2">
    <location>
        <begin position="1"/>
        <end position="241"/>
    </location>
</feature>
<dbReference type="GO" id="GO:0016787">
    <property type="term" value="F:hydrolase activity"/>
    <property type="evidence" value="ECO:0007669"/>
    <property type="project" value="UniProtKB-KW"/>
</dbReference>
<dbReference type="Pfam" id="PF00795">
    <property type="entry name" value="CN_hydrolase"/>
    <property type="match status" value="1"/>
</dbReference>
<dbReference type="InterPro" id="IPR036526">
    <property type="entry name" value="C-N_Hydrolase_sf"/>
</dbReference>
<organism evidence="3 4">
    <name type="scientific">Arachnia rubra</name>
    <dbReference type="NCBI Taxonomy" id="1547448"/>
    <lineage>
        <taxon>Bacteria</taxon>
        <taxon>Bacillati</taxon>
        <taxon>Actinomycetota</taxon>
        <taxon>Actinomycetes</taxon>
        <taxon>Propionibacteriales</taxon>
        <taxon>Propionibacteriaceae</taxon>
        <taxon>Arachnia</taxon>
    </lineage>
</organism>
<dbReference type="Gene3D" id="3.60.110.10">
    <property type="entry name" value="Carbon-nitrogen hydrolase"/>
    <property type="match status" value="1"/>
</dbReference>
<evidence type="ECO:0000259" key="2">
    <source>
        <dbReference type="PROSITE" id="PS50263"/>
    </source>
</evidence>
<sequence>MRIALAQIRSTTSPRVNLALVTDAARQAVQAGADAVVFPEATMCSFLRPPAQIAEPFDGPWASAVRELARELGITVVAGMFTTAPGGLVHNTLLATGGTEARYDKIHLFDALGNRESEHVAPGHQLVSVPLAGQQLGLAVCYDIRFPQQFIDLALGGAKAMVVCASWAPGPGKLAQWRTLVAARAMDSTSFVIAVDQATSGDINASGPPTGVGHSMVAGPAGEVLLELGSEPELFIVDLDLRQVDATREALPVLRGHKQASQDLHSGR</sequence>
<name>A0ABX7Y3V1_9ACTN</name>
<evidence type="ECO:0000313" key="3">
    <source>
        <dbReference type="EMBL" id="QUC07578.1"/>
    </source>
</evidence>
<dbReference type="InterPro" id="IPR001110">
    <property type="entry name" value="UPF0012_CS"/>
</dbReference>